<name>A0ABS8W6X9_9GAMM</name>
<dbReference type="Proteomes" id="UP001201273">
    <property type="component" value="Unassembled WGS sequence"/>
</dbReference>
<feature type="transmembrane region" description="Helical" evidence="1">
    <location>
        <begin position="75"/>
        <end position="93"/>
    </location>
</feature>
<keyword evidence="1" id="KW-0472">Membrane</keyword>
<keyword evidence="1" id="KW-1133">Transmembrane helix</keyword>
<protein>
    <submittedName>
        <fullName evidence="2">Uncharacterized protein</fullName>
    </submittedName>
</protein>
<organism evidence="2 3">
    <name type="scientific">Motilimonas cestriensis</name>
    <dbReference type="NCBI Taxonomy" id="2742685"/>
    <lineage>
        <taxon>Bacteria</taxon>
        <taxon>Pseudomonadati</taxon>
        <taxon>Pseudomonadota</taxon>
        <taxon>Gammaproteobacteria</taxon>
        <taxon>Alteromonadales</taxon>
        <taxon>Alteromonadales genera incertae sedis</taxon>
        <taxon>Motilimonas</taxon>
    </lineage>
</organism>
<proteinExistence type="predicted"/>
<evidence type="ECO:0000313" key="3">
    <source>
        <dbReference type="Proteomes" id="UP001201273"/>
    </source>
</evidence>
<keyword evidence="1" id="KW-0812">Transmembrane</keyword>
<gene>
    <name evidence="2" type="ORF">K6Y31_07895</name>
</gene>
<comment type="caution">
    <text evidence="2">The sequence shown here is derived from an EMBL/GenBank/DDBJ whole genome shotgun (WGS) entry which is preliminary data.</text>
</comment>
<feature type="transmembrane region" description="Helical" evidence="1">
    <location>
        <begin position="44"/>
        <end position="69"/>
    </location>
</feature>
<reference evidence="2 3" key="1">
    <citation type="journal article" date="2022" name="Environ. Microbiol. Rep.">
        <title>Eco-phylogenetic analyses reveal divergent evolution of vitamin B12 metabolism in the marine bacterial family 'Psychromonadaceae'.</title>
        <authorList>
            <person name="Jin X."/>
            <person name="Yang Y."/>
            <person name="Cao H."/>
            <person name="Gao B."/>
            <person name="Zhao Z."/>
        </authorList>
    </citation>
    <scope>NUCLEOTIDE SEQUENCE [LARGE SCALE GENOMIC DNA]</scope>
    <source>
        <strain evidence="2 3">MKS20</strain>
    </source>
</reference>
<dbReference type="EMBL" id="JAIMJA010000006">
    <property type="protein sequence ID" value="MCE2594736.1"/>
    <property type="molecule type" value="Genomic_DNA"/>
</dbReference>
<feature type="transmembrane region" description="Helical" evidence="1">
    <location>
        <begin position="105"/>
        <end position="123"/>
    </location>
</feature>
<sequence>MRGAGGSEGGVGQFFIGLIMMVAGGYLLLNAIMVTNHFHMGYSLYRVGGFSLTSGMVMVPFIFGVGLVFYNSRNILGWILAIGALVMLIFGVITSINFQLRHMSAFDLIVILVLLVGGIGLFLRSLRNLSS</sequence>
<evidence type="ECO:0000313" key="2">
    <source>
        <dbReference type="EMBL" id="MCE2594736.1"/>
    </source>
</evidence>
<feature type="transmembrane region" description="Helical" evidence="1">
    <location>
        <begin position="12"/>
        <end position="32"/>
    </location>
</feature>
<keyword evidence="3" id="KW-1185">Reference proteome</keyword>
<dbReference type="RefSeq" id="WP_232801679.1">
    <property type="nucleotide sequence ID" value="NZ_CP170335.1"/>
</dbReference>
<evidence type="ECO:0000256" key="1">
    <source>
        <dbReference type="SAM" id="Phobius"/>
    </source>
</evidence>
<accession>A0ABS8W6X9</accession>